<accession>A0A0M8K7G7</accession>
<organism evidence="1 2">
    <name type="scientific">Ardenticatena maritima</name>
    <dbReference type="NCBI Taxonomy" id="872965"/>
    <lineage>
        <taxon>Bacteria</taxon>
        <taxon>Bacillati</taxon>
        <taxon>Chloroflexota</taxon>
        <taxon>Ardenticatenia</taxon>
        <taxon>Ardenticatenales</taxon>
        <taxon>Ardenticatenaceae</taxon>
        <taxon>Ardenticatena</taxon>
    </lineage>
</organism>
<proteinExistence type="predicted"/>
<gene>
    <name evidence="1" type="ORF">ARMA_0462</name>
</gene>
<sequence length="172" mass="18831">MSNLLAKLLDAPVVGKVRRVHALEHATITLLSMRIPNLRMVGRSTARGFWLYGNVETEDVRRAAEEALRRLQRGEATLAIHPNCGTNIAVTGVLAGLSSFAASAPWHEKESIADRVPRAIMAALAALFLARPVGFWVQRNITTSPDAQTLRLGEIKRMQKGGMTIHFVEVLG</sequence>
<dbReference type="InParanoid" id="A0A0M8K7G7"/>
<dbReference type="RefSeq" id="WP_054491968.1">
    <property type="nucleotide sequence ID" value="NZ_BBZA01000028.1"/>
</dbReference>
<keyword evidence="2" id="KW-1185">Reference proteome</keyword>
<protein>
    <submittedName>
        <fullName evidence="1">Uncharacterized protein</fullName>
    </submittedName>
</protein>
<evidence type="ECO:0000313" key="1">
    <source>
        <dbReference type="EMBL" id="GAP62039.1"/>
    </source>
</evidence>
<evidence type="ECO:0000313" key="2">
    <source>
        <dbReference type="Proteomes" id="UP000037784"/>
    </source>
</evidence>
<dbReference type="Pfam" id="PF19928">
    <property type="entry name" value="DUF6391"/>
    <property type="match status" value="1"/>
</dbReference>
<dbReference type="OrthoDB" id="162726at2"/>
<name>A0A0M8K7G7_9CHLR</name>
<dbReference type="Proteomes" id="UP000037784">
    <property type="component" value="Unassembled WGS sequence"/>
</dbReference>
<reference evidence="2" key="1">
    <citation type="submission" date="2015-08" db="EMBL/GenBank/DDBJ databases">
        <title>Draft Genome Sequence of a Heterotrophic Facultative Anaerobic Bacterium Ardenticatena maritima Strain 110S.</title>
        <authorList>
            <person name="Kawaichi S."/>
            <person name="Yoshida T."/>
            <person name="Sako Y."/>
            <person name="Nakamura R."/>
        </authorList>
    </citation>
    <scope>NUCLEOTIDE SEQUENCE [LARGE SCALE GENOMIC DNA]</scope>
    <source>
        <strain evidence="2">110S</strain>
    </source>
</reference>
<dbReference type="AlphaFoldDB" id="A0A0M8K7G7"/>
<comment type="caution">
    <text evidence="1">The sequence shown here is derived from an EMBL/GenBank/DDBJ whole genome shotgun (WGS) entry which is preliminary data.</text>
</comment>
<dbReference type="EMBL" id="BBZA01000028">
    <property type="protein sequence ID" value="GAP62039.1"/>
    <property type="molecule type" value="Genomic_DNA"/>
</dbReference>